<keyword evidence="3" id="KW-1185">Reference proteome</keyword>
<evidence type="ECO:0000313" key="2">
    <source>
        <dbReference type="EMBL" id="QSO49915.1"/>
    </source>
</evidence>
<dbReference type="GO" id="GO:0005737">
    <property type="term" value="C:cytoplasm"/>
    <property type="evidence" value="ECO:0007669"/>
    <property type="project" value="TreeGrafter"/>
</dbReference>
<dbReference type="GO" id="GO:1990189">
    <property type="term" value="F:protein N-terminal-serine acetyltransferase activity"/>
    <property type="evidence" value="ECO:0007669"/>
    <property type="project" value="TreeGrafter"/>
</dbReference>
<protein>
    <submittedName>
        <fullName evidence="2">GNAT family N-acetyltransferase</fullName>
    </submittedName>
</protein>
<dbReference type="PANTHER" id="PTHR43441">
    <property type="entry name" value="RIBOSOMAL-PROTEIN-SERINE ACETYLTRANSFERASE"/>
    <property type="match status" value="1"/>
</dbReference>
<dbReference type="PROSITE" id="PS51186">
    <property type="entry name" value="GNAT"/>
    <property type="match status" value="1"/>
</dbReference>
<feature type="domain" description="N-acetyltransferase" evidence="1">
    <location>
        <begin position="10"/>
        <end position="176"/>
    </location>
</feature>
<dbReference type="EMBL" id="CP071182">
    <property type="protein sequence ID" value="QSO49915.1"/>
    <property type="molecule type" value="Genomic_DNA"/>
</dbReference>
<dbReference type="Gene3D" id="3.40.630.30">
    <property type="match status" value="1"/>
</dbReference>
<dbReference type="Proteomes" id="UP000663505">
    <property type="component" value="Chromosome"/>
</dbReference>
<dbReference type="InterPro" id="IPR051908">
    <property type="entry name" value="Ribosomal_N-acetyltransferase"/>
</dbReference>
<dbReference type="GO" id="GO:0008999">
    <property type="term" value="F:protein-N-terminal-alanine acetyltransferase activity"/>
    <property type="evidence" value="ECO:0007669"/>
    <property type="project" value="TreeGrafter"/>
</dbReference>
<dbReference type="KEGG" id="afx:JZ786_16300"/>
<dbReference type="AlphaFoldDB" id="A0A9X7W3V5"/>
<gene>
    <name evidence="2" type="ORF">JZ786_16300</name>
</gene>
<dbReference type="InterPro" id="IPR016181">
    <property type="entry name" value="Acyl_CoA_acyltransferase"/>
</dbReference>
<proteinExistence type="predicted"/>
<dbReference type="PANTHER" id="PTHR43441:SF12">
    <property type="entry name" value="RIBOSOMAL N-ACETYLTRANSFERASE YDAF-RELATED"/>
    <property type="match status" value="1"/>
</dbReference>
<reference evidence="2 3" key="1">
    <citation type="submission" date="2021-02" db="EMBL/GenBank/DDBJ databases">
        <title>Alicyclobacillus curvatus sp. nov. and Alicyclobacillus mengziensis sp. nov., two acidophilic bacteria isolated from acid mine drainage.</title>
        <authorList>
            <person name="Huang Y."/>
        </authorList>
    </citation>
    <scope>NUCLEOTIDE SEQUENCE [LARGE SCALE GENOMIC DNA]</scope>
    <source>
        <strain evidence="2 3">S30H14</strain>
    </source>
</reference>
<organism evidence="2 3">
    <name type="scientific">Alicyclobacillus mengziensis</name>
    <dbReference type="NCBI Taxonomy" id="2931921"/>
    <lineage>
        <taxon>Bacteria</taxon>
        <taxon>Bacillati</taxon>
        <taxon>Bacillota</taxon>
        <taxon>Bacilli</taxon>
        <taxon>Bacillales</taxon>
        <taxon>Alicyclobacillaceae</taxon>
        <taxon>Alicyclobacillus</taxon>
    </lineage>
</organism>
<dbReference type="SUPFAM" id="SSF55729">
    <property type="entry name" value="Acyl-CoA N-acyltransferases (Nat)"/>
    <property type="match status" value="1"/>
</dbReference>
<dbReference type="RefSeq" id="WP_206659217.1">
    <property type="nucleotide sequence ID" value="NZ_CP071182.1"/>
</dbReference>
<evidence type="ECO:0000259" key="1">
    <source>
        <dbReference type="PROSITE" id="PS51186"/>
    </source>
</evidence>
<dbReference type="InterPro" id="IPR000182">
    <property type="entry name" value="GNAT_dom"/>
</dbReference>
<accession>A0A9X7W3V5</accession>
<evidence type="ECO:0000313" key="3">
    <source>
        <dbReference type="Proteomes" id="UP000663505"/>
    </source>
</evidence>
<name>A0A9X7W3V5_9BACL</name>
<sequence length="184" mass="21122">MFRHRVRDDIEIKLLEPRDADAMFALTEGSRTYLRQWLPWVDATQTVDDSKAFIQSTLQQFAANNGFQAGILYRGELAGVIGFHGVSWTNRSTSIGYWLGERFQGQGIMTCVCRAMVNIAFEEYGLNRVEIRAAVENHKSRAIPERLGFQQEGVCRQAEWLYDYFVDHVVYGMLAADWSLVRES</sequence>
<dbReference type="Pfam" id="PF13302">
    <property type="entry name" value="Acetyltransf_3"/>
    <property type="match status" value="1"/>
</dbReference>